<accession>A0A8S1EB90</accession>
<evidence type="ECO:0000313" key="2">
    <source>
        <dbReference type="Proteomes" id="UP000494165"/>
    </source>
</evidence>
<name>A0A8S1EB90_9INSE</name>
<organism evidence="1 2">
    <name type="scientific">Cloeon dipterum</name>
    <dbReference type="NCBI Taxonomy" id="197152"/>
    <lineage>
        <taxon>Eukaryota</taxon>
        <taxon>Metazoa</taxon>
        <taxon>Ecdysozoa</taxon>
        <taxon>Arthropoda</taxon>
        <taxon>Hexapoda</taxon>
        <taxon>Insecta</taxon>
        <taxon>Pterygota</taxon>
        <taxon>Palaeoptera</taxon>
        <taxon>Ephemeroptera</taxon>
        <taxon>Pisciforma</taxon>
        <taxon>Baetidae</taxon>
        <taxon>Cloeon</taxon>
    </lineage>
</organism>
<evidence type="ECO:0000313" key="1">
    <source>
        <dbReference type="EMBL" id="CAB3387426.1"/>
    </source>
</evidence>
<protein>
    <submittedName>
        <fullName evidence="1">Uncharacterized protein</fullName>
    </submittedName>
</protein>
<proteinExistence type="predicted"/>
<keyword evidence="2" id="KW-1185">Reference proteome</keyword>
<dbReference type="AlphaFoldDB" id="A0A8S1EB90"/>
<reference evidence="1 2" key="1">
    <citation type="submission" date="2020-04" db="EMBL/GenBank/DDBJ databases">
        <authorList>
            <person name="Alioto T."/>
            <person name="Alioto T."/>
            <person name="Gomez Garrido J."/>
        </authorList>
    </citation>
    <scope>NUCLEOTIDE SEQUENCE [LARGE SCALE GENOMIC DNA]</scope>
</reference>
<gene>
    <name evidence="1" type="ORF">CLODIP_2_CD05964</name>
</gene>
<comment type="caution">
    <text evidence="1">The sequence shown here is derived from an EMBL/GenBank/DDBJ whole genome shotgun (WGS) entry which is preliminary data.</text>
</comment>
<dbReference type="Proteomes" id="UP000494165">
    <property type="component" value="Unassembled WGS sequence"/>
</dbReference>
<sequence length="72" mass="8195">MQKYWNSKLCSVLVSEYHQQLKIISGSLLNSSSDLTKTHTLLSSSNSDQKYRSCFVRLPNSICPLKWACPET</sequence>
<dbReference type="EMBL" id="CADEPI010000573">
    <property type="protein sequence ID" value="CAB3387426.1"/>
    <property type="molecule type" value="Genomic_DNA"/>
</dbReference>